<gene>
    <name evidence="2" type="ORF">UFOPK3772_03256</name>
</gene>
<evidence type="ECO:0000313" key="2">
    <source>
        <dbReference type="EMBL" id="CAB4969657.1"/>
    </source>
</evidence>
<dbReference type="InterPro" id="IPR050177">
    <property type="entry name" value="Lipid_A_modif_metabolic_enz"/>
</dbReference>
<proteinExistence type="predicted"/>
<reference evidence="2" key="1">
    <citation type="submission" date="2020-05" db="EMBL/GenBank/DDBJ databases">
        <authorList>
            <person name="Chiriac C."/>
            <person name="Salcher M."/>
            <person name="Ghai R."/>
            <person name="Kavagutti S V."/>
        </authorList>
    </citation>
    <scope>NUCLEOTIDE SEQUENCE</scope>
</reference>
<dbReference type="Gene3D" id="3.40.50.720">
    <property type="entry name" value="NAD(P)-binding Rossmann-like Domain"/>
    <property type="match status" value="1"/>
</dbReference>
<dbReference type="AlphaFoldDB" id="A0A6J7LNB2"/>
<dbReference type="EMBL" id="CAFBNE010000178">
    <property type="protein sequence ID" value="CAB4969657.1"/>
    <property type="molecule type" value="Genomic_DNA"/>
</dbReference>
<protein>
    <submittedName>
        <fullName evidence="2">Unannotated protein</fullName>
    </submittedName>
</protein>
<dbReference type="SUPFAM" id="SSF51735">
    <property type="entry name" value="NAD(P)-binding Rossmann-fold domains"/>
    <property type="match status" value="1"/>
</dbReference>
<accession>A0A6J7LNB2</accession>
<feature type="domain" description="NAD-dependent epimerase/dehydratase" evidence="1">
    <location>
        <begin position="4"/>
        <end position="206"/>
    </location>
</feature>
<name>A0A6J7LNB2_9ZZZZ</name>
<sequence>MRTLVTGGAGFLGSHVADELTARGHEVVVFDVEPSTWISSGQDLVVGDIGDQTALAEAMVGCGAVYHCAAIADLEQARKNPRKALEVNVLGTLSVLEAAAAAGVRRFMYASSVYVFSRGGSVYRTTKQAAENLVQDLSGQLGLSSTILRFGSLYGPRADPQNAILRLVTQAVTTGRIEFWGDGTEIREYIHIRDAAALAVDALDERFGGQSLHITGHERLSTLELLETINEMLGGSVEISLRDEPFEGRYRLTPYSFEASTGRRLVGDTHVDLGLGLLESIRYVSDGHVTRGEGGAE</sequence>
<evidence type="ECO:0000259" key="1">
    <source>
        <dbReference type="Pfam" id="PF01370"/>
    </source>
</evidence>
<dbReference type="Pfam" id="PF01370">
    <property type="entry name" value="Epimerase"/>
    <property type="match status" value="1"/>
</dbReference>
<dbReference type="InterPro" id="IPR036291">
    <property type="entry name" value="NAD(P)-bd_dom_sf"/>
</dbReference>
<dbReference type="InterPro" id="IPR001509">
    <property type="entry name" value="Epimerase_deHydtase"/>
</dbReference>
<dbReference type="PANTHER" id="PTHR43245">
    <property type="entry name" value="BIFUNCTIONAL POLYMYXIN RESISTANCE PROTEIN ARNA"/>
    <property type="match status" value="1"/>
</dbReference>
<organism evidence="2">
    <name type="scientific">freshwater metagenome</name>
    <dbReference type="NCBI Taxonomy" id="449393"/>
    <lineage>
        <taxon>unclassified sequences</taxon>
        <taxon>metagenomes</taxon>
        <taxon>ecological metagenomes</taxon>
    </lineage>
</organism>